<dbReference type="GO" id="GO:0006450">
    <property type="term" value="P:regulation of translational fidelity"/>
    <property type="evidence" value="ECO:0007669"/>
    <property type="project" value="TreeGrafter"/>
</dbReference>
<evidence type="ECO:0000256" key="5">
    <source>
        <dbReference type="ARBA" id="ARBA00022679"/>
    </source>
</evidence>
<evidence type="ECO:0000256" key="11">
    <source>
        <dbReference type="ARBA" id="ARBA00048366"/>
    </source>
</evidence>
<reference evidence="14" key="1">
    <citation type="submission" date="2013-08" db="EMBL/GenBank/DDBJ databases">
        <authorList>
            <person name="Durkin A.S."/>
            <person name="Haft D.R."/>
            <person name="McCorrison J."/>
            <person name="Torralba M."/>
            <person name="Gillis M."/>
            <person name="Haft D.H."/>
            <person name="Methe B."/>
            <person name="Sutton G."/>
            <person name="Nelson K.E."/>
        </authorList>
    </citation>
    <scope>NUCLEOTIDE SEQUENCE [LARGE SCALE GENOMIC DNA]</scope>
    <source>
        <strain evidence="14">F0233</strain>
    </source>
</reference>
<keyword evidence="4" id="KW-0963">Cytoplasm</keyword>
<dbReference type="InterPro" id="IPR050156">
    <property type="entry name" value="TC-AMP_synthase_SUA5"/>
</dbReference>
<evidence type="ECO:0000313" key="15">
    <source>
        <dbReference type="Proteomes" id="UP000017052"/>
    </source>
</evidence>
<dbReference type="AlphaFoldDB" id="U2S290"/>
<accession>U2S290</accession>
<evidence type="ECO:0000256" key="3">
    <source>
        <dbReference type="ARBA" id="ARBA00012584"/>
    </source>
</evidence>
<comment type="similarity">
    <text evidence="2">Belongs to the SUA5 family.</text>
</comment>
<dbReference type="GO" id="GO:0008033">
    <property type="term" value="P:tRNA processing"/>
    <property type="evidence" value="ECO:0007669"/>
    <property type="project" value="UniProtKB-KW"/>
</dbReference>
<comment type="caution">
    <text evidence="14">The sequence shown here is derived from an EMBL/GenBank/DDBJ whole genome shotgun (WGS) entry which is preliminary data.</text>
</comment>
<dbReference type="GO" id="GO:0003725">
    <property type="term" value="F:double-stranded RNA binding"/>
    <property type="evidence" value="ECO:0007669"/>
    <property type="project" value="InterPro"/>
</dbReference>
<evidence type="ECO:0000256" key="12">
    <source>
        <dbReference type="SAM" id="MobiDB-lite"/>
    </source>
</evidence>
<dbReference type="GO" id="GO:0005737">
    <property type="term" value="C:cytoplasm"/>
    <property type="evidence" value="ECO:0007669"/>
    <property type="project" value="UniProtKB-SubCell"/>
</dbReference>
<dbReference type="PANTHER" id="PTHR17490">
    <property type="entry name" value="SUA5"/>
    <property type="match status" value="1"/>
</dbReference>
<sequence>MNESEPNGPGRCLDLRTEHDEAMAAASRAVCEGRPIVLPTDTVYGVGVDPFSPEAVQGLLDAKRRGRDMPPPVLIAEPGMLPALASAVPPGARRMIARFWPGALTLILRAPTSLRMDLGESGGTIAVRVPDHDDARELLRRTGPLAVSSANVSGRPPATDVAAARSMLGDSVAVYLDGGPTPGPTASTIVDFTRGYGGRMLRAGVIGFEALRECSPGLEGLPRADGGPDAEPVRSSRPADAGRDDRTGG</sequence>
<dbReference type="InterPro" id="IPR006070">
    <property type="entry name" value="Sua5-like_dom"/>
</dbReference>
<feature type="region of interest" description="Disordered" evidence="12">
    <location>
        <begin position="216"/>
        <end position="249"/>
    </location>
</feature>
<keyword evidence="5" id="KW-0808">Transferase</keyword>
<dbReference type="Gene3D" id="3.90.870.10">
    <property type="entry name" value="DHBP synthase"/>
    <property type="match status" value="1"/>
</dbReference>
<dbReference type="SUPFAM" id="SSF55821">
    <property type="entry name" value="YrdC/RibB"/>
    <property type="match status" value="1"/>
</dbReference>
<evidence type="ECO:0000313" key="14">
    <source>
        <dbReference type="EMBL" id="ERK59858.1"/>
    </source>
</evidence>
<gene>
    <name evidence="14" type="ORF">HMPREF0682_1727</name>
</gene>
<dbReference type="PANTHER" id="PTHR17490:SF16">
    <property type="entry name" value="THREONYLCARBAMOYL-AMP SYNTHASE"/>
    <property type="match status" value="1"/>
</dbReference>
<keyword evidence="7" id="KW-0548">Nucleotidyltransferase</keyword>
<dbReference type="EC" id="2.7.7.87" evidence="3"/>
<evidence type="ECO:0000256" key="7">
    <source>
        <dbReference type="ARBA" id="ARBA00022695"/>
    </source>
</evidence>
<feature type="compositionally biased region" description="Basic and acidic residues" evidence="12">
    <location>
        <begin position="240"/>
        <end position="249"/>
    </location>
</feature>
<dbReference type="EMBL" id="ACVN02000108">
    <property type="protein sequence ID" value="ERK59858.1"/>
    <property type="molecule type" value="Genomic_DNA"/>
</dbReference>
<organism evidence="14 15">
    <name type="scientific">Propionibacterium acidifaciens F0233</name>
    <dbReference type="NCBI Taxonomy" id="553198"/>
    <lineage>
        <taxon>Bacteria</taxon>
        <taxon>Bacillati</taxon>
        <taxon>Actinomycetota</taxon>
        <taxon>Actinomycetes</taxon>
        <taxon>Propionibacteriales</taxon>
        <taxon>Propionibacteriaceae</taxon>
        <taxon>Propionibacterium</taxon>
    </lineage>
</organism>
<dbReference type="Pfam" id="PF01300">
    <property type="entry name" value="Sua5_yciO_yrdC"/>
    <property type="match status" value="1"/>
</dbReference>
<proteinExistence type="inferred from homology"/>
<keyword evidence="8" id="KW-0547">Nucleotide-binding</keyword>
<keyword evidence="15" id="KW-1185">Reference proteome</keyword>
<evidence type="ECO:0000256" key="1">
    <source>
        <dbReference type="ARBA" id="ARBA00004496"/>
    </source>
</evidence>
<evidence type="ECO:0000256" key="4">
    <source>
        <dbReference type="ARBA" id="ARBA00022490"/>
    </source>
</evidence>
<keyword evidence="9" id="KW-0067">ATP-binding</keyword>
<evidence type="ECO:0000256" key="9">
    <source>
        <dbReference type="ARBA" id="ARBA00022840"/>
    </source>
</evidence>
<feature type="domain" description="YrdC-like" evidence="13">
    <location>
        <begin position="20"/>
        <end position="206"/>
    </location>
</feature>
<comment type="subcellular location">
    <subcellularLocation>
        <location evidence="1">Cytoplasm</location>
    </subcellularLocation>
</comment>
<dbReference type="GeneID" id="95358687"/>
<dbReference type="PROSITE" id="PS51163">
    <property type="entry name" value="YRDC"/>
    <property type="match status" value="1"/>
</dbReference>
<dbReference type="NCBIfam" id="TIGR00057">
    <property type="entry name" value="L-threonylcarbamoyladenylate synthase"/>
    <property type="match status" value="1"/>
</dbReference>
<evidence type="ECO:0000256" key="8">
    <source>
        <dbReference type="ARBA" id="ARBA00022741"/>
    </source>
</evidence>
<comment type="catalytic activity">
    <reaction evidence="11">
        <text>L-threonine + hydrogencarbonate + ATP = L-threonylcarbamoyladenylate + diphosphate + H2O</text>
        <dbReference type="Rhea" id="RHEA:36407"/>
        <dbReference type="ChEBI" id="CHEBI:15377"/>
        <dbReference type="ChEBI" id="CHEBI:17544"/>
        <dbReference type="ChEBI" id="CHEBI:30616"/>
        <dbReference type="ChEBI" id="CHEBI:33019"/>
        <dbReference type="ChEBI" id="CHEBI:57926"/>
        <dbReference type="ChEBI" id="CHEBI:73682"/>
        <dbReference type="EC" id="2.7.7.87"/>
    </reaction>
</comment>
<dbReference type="InterPro" id="IPR017945">
    <property type="entry name" value="DHBP_synth_RibB-like_a/b_dom"/>
</dbReference>
<name>U2S290_9ACTN</name>
<dbReference type="GO" id="GO:0005524">
    <property type="term" value="F:ATP binding"/>
    <property type="evidence" value="ECO:0007669"/>
    <property type="project" value="UniProtKB-KW"/>
</dbReference>
<dbReference type="Proteomes" id="UP000017052">
    <property type="component" value="Unassembled WGS sequence"/>
</dbReference>
<evidence type="ECO:0000256" key="2">
    <source>
        <dbReference type="ARBA" id="ARBA00007663"/>
    </source>
</evidence>
<evidence type="ECO:0000259" key="13">
    <source>
        <dbReference type="PROSITE" id="PS51163"/>
    </source>
</evidence>
<keyword evidence="6" id="KW-0819">tRNA processing</keyword>
<evidence type="ECO:0000256" key="6">
    <source>
        <dbReference type="ARBA" id="ARBA00022694"/>
    </source>
</evidence>
<dbReference type="RefSeq" id="WP_021796985.1">
    <property type="nucleotide sequence ID" value="NZ_ACVN02000108.1"/>
</dbReference>
<protein>
    <recommendedName>
        <fullName evidence="10">L-threonylcarbamoyladenylate synthase</fullName>
        <ecNumber evidence="3">2.7.7.87</ecNumber>
    </recommendedName>
    <alternativeName>
        <fullName evidence="10">L-threonylcarbamoyladenylate synthase</fullName>
    </alternativeName>
</protein>
<dbReference type="GO" id="GO:0061710">
    <property type="term" value="F:L-threonylcarbamoyladenylate synthase"/>
    <property type="evidence" value="ECO:0007669"/>
    <property type="project" value="UniProtKB-EC"/>
</dbReference>
<dbReference type="GO" id="GO:0000049">
    <property type="term" value="F:tRNA binding"/>
    <property type="evidence" value="ECO:0007669"/>
    <property type="project" value="TreeGrafter"/>
</dbReference>
<evidence type="ECO:0000256" key="10">
    <source>
        <dbReference type="ARBA" id="ARBA00029774"/>
    </source>
</evidence>